<dbReference type="EMBL" id="OW152827">
    <property type="protein sequence ID" value="CAH2044151.1"/>
    <property type="molecule type" value="Genomic_DNA"/>
</dbReference>
<protein>
    <submittedName>
        <fullName evidence="2">Uncharacterized protein</fullName>
    </submittedName>
</protein>
<name>A0ABN8I3B2_9NEOP</name>
<feature type="chain" id="PRO_5045082660" evidence="1">
    <location>
        <begin position="26"/>
        <end position="71"/>
    </location>
</feature>
<gene>
    <name evidence="2" type="ORF">IPOD504_LOCUS4603</name>
</gene>
<evidence type="ECO:0000313" key="2">
    <source>
        <dbReference type="EMBL" id="CAH2044151.1"/>
    </source>
</evidence>
<evidence type="ECO:0000313" key="3">
    <source>
        <dbReference type="Proteomes" id="UP000837857"/>
    </source>
</evidence>
<keyword evidence="1" id="KW-0732">Signal</keyword>
<organism evidence="2 3">
    <name type="scientific">Iphiclides podalirius</name>
    <name type="common">scarce swallowtail</name>
    <dbReference type="NCBI Taxonomy" id="110791"/>
    <lineage>
        <taxon>Eukaryota</taxon>
        <taxon>Metazoa</taxon>
        <taxon>Ecdysozoa</taxon>
        <taxon>Arthropoda</taxon>
        <taxon>Hexapoda</taxon>
        <taxon>Insecta</taxon>
        <taxon>Pterygota</taxon>
        <taxon>Neoptera</taxon>
        <taxon>Endopterygota</taxon>
        <taxon>Lepidoptera</taxon>
        <taxon>Glossata</taxon>
        <taxon>Ditrysia</taxon>
        <taxon>Papilionoidea</taxon>
        <taxon>Papilionidae</taxon>
        <taxon>Papilioninae</taxon>
        <taxon>Iphiclides</taxon>
    </lineage>
</organism>
<sequence>MNFSPKTRLLLTVILVLCLPLQSTQFDVDEETLEQIGNHQDDSAISKWWKMIVEMVQNNWRESEAQHEHND</sequence>
<dbReference type="Proteomes" id="UP000837857">
    <property type="component" value="Chromosome 15"/>
</dbReference>
<reference evidence="2" key="1">
    <citation type="submission" date="2022-03" db="EMBL/GenBank/DDBJ databases">
        <authorList>
            <person name="Martin H S."/>
        </authorList>
    </citation>
    <scope>NUCLEOTIDE SEQUENCE</scope>
</reference>
<feature type="signal peptide" evidence="1">
    <location>
        <begin position="1"/>
        <end position="25"/>
    </location>
</feature>
<keyword evidence="3" id="KW-1185">Reference proteome</keyword>
<accession>A0ABN8I3B2</accession>
<feature type="non-terminal residue" evidence="2">
    <location>
        <position position="71"/>
    </location>
</feature>
<proteinExistence type="predicted"/>
<evidence type="ECO:0000256" key="1">
    <source>
        <dbReference type="SAM" id="SignalP"/>
    </source>
</evidence>